<gene>
    <name evidence="2" type="ORF">ACFSGJ_10990</name>
</gene>
<feature type="region of interest" description="Disordered" evidence="1">
    <location>
        <begin position="67"/>
        <end position="111"/>
    </location>
</feature>
<feature type="compositionally biased region" description="Low complexity" evidence="1">
    <location>
        <begin position="11"/>
        <end position="22"/>
    </location>
</feature>
<proteinExistence type="predicted"/>
<comment type="caution">
    <text evidence="2">The sequence shown here is derived from an EMBL/GenBank/DDBJ whole genome shotgun (WGS) entry which is preliminary data.</text>
</comment>
<evidence type="ECO:0000256" key="1">
    <source>
        <dbReference type="SAM" id="MobiDB-lite"/>
    </source>
</evidence>
<feature type="compositionally biased region" description="Pro residues" evidence="1">
    <location>
        <begin position="1"/>
        <end position="10"/>
    </location>
</feature>
<organism evidence="2 3">
    <name type="scientific">Halodurantibacterium flavum</name>
    <dbReference type="NCBI Taxonomy" id="1382802"/>
    <lineage>
        <taxon>Bacteria</taxon>
        <taxon>Pseudomonadati</taxon>
        <taxon>Pseudomonadota</taxon>
        <taxon>Alphaproteobacteria</taxon>
        <taxon>Rhodobacterales</taxon>
        <taxon>Paracoccaceae</taxon>
        <taxon>Halodurantibacterium</taxon>
    </lineage>
</organism>
<sequence>MTDTPGPPGPDGAAAEPRLTETPEPPLPGCDAKALLQRLSDEMTTLAREAERLDAFAGGLFAAPATAMHQGPTQGKDIQDGTPAETAPAVQSVSGVPTEPDGPPGGRAPGAATAEWQRLDLLRQTAQDLALVLQHLADSLPHGLPVDAEPALRRFQLHALAARLRGSDTEAPAEAGVADFFI</sequence>
<dbReference type="Proteomes" id="UP001597353">
    <property type="component" value="Unassembled WGS sequence"/>
</dbReference>
<accession>A0ABW4S556</accession>
<feature type="region of interest" description="Disordered" evidence="1">
    <location>
        <begin position="1"/>
        <end position="31"/>
    </location>
</feature>
<reference evidence="3" key="1">
    <citation type="journal article" date="2019" name="Int. J. Syst. Evol. Microbiol.">
        <title>The Global Catalogue of Microorganisms (GCM) 10K type strain sequencing project: providing services to taxonomists for standard genome sequencing and annotation.</title>
        <authorList>
            <consortium name="The Broad Institute Genomics Platform"/>
            <consortium name="The Broad Institute Genome Sequencing Center for Infectious Disease"/>
            <person name="Wu L."/>
            <person name="Ma J."/>
        </authorList>
    </citation>
    <scope>NUCLEOTIDE SEQUENCE [LARGE SCALE GENOMIC DNA]</scope>
    <source>
        <strain evidence="3">CGMCC 4.7242</strain>
    </source>
</reference>
<protein>
    <submittedName>
        <fullName evidence="2">Uncharacterized protein</fullName>
    </submittedName>
</protein>
<evidence type="ECO:0000313" key="3">
    <source>
        <dbReference type="Proteomes" id="UP001597353"/>
    </source>
</evidence>
<dbReference type="EMBL" id="JBHUGH010000009">
    <property type="protein sequence ID" value="MFD1912735.1"/>
    <property type="molecule type" value="Genomic_DNA"/>
</dbReference>
<evidence type="ECO:0000313" key="2">
    <source>
        <dbReference type="EMBL" id="MFD1912735.1"/>
    </source>
</evidence>
<name>A0ABW4S556_9RHOB</name>
<dbReference type="RefSeq" id="WP_390261484.1">
    <property type="nucleotide sequence ID" value="NZ_JBHUGH010000009.1"/>
</dbReference>
<keyword evidence="3" id="KW-1185">Reference proteome</keyword>